<dbReference type="KEGG" id="acip:CBP36_06820"/>
<dbReference type="PANTHER" id="PTHR20974:SF0">
    <property type="entry name" value="UPF0585 PROTEIN CG18661"/>
    <property type="match status" value="1"/>
</dbReference>
<dbReference type="KEGG" id="acis:CBP35_12120"/>
<keyword evidence="1" id="KW-0489">Methyltransferase</keyword>
<sequence length="211" mass="22231">MPFDAREHSPAAARNSGPILAVLQAMLPERGAALEIASGTGQHAACFGAALPGWTWQPTDAAPHGFASIAAWSADAGASNVRAPLLLNVLSDRWPSTGPTFTAPFDLIYCANMLHIAPWACCAGLMQGAARHLAPTGHLVTYGPYLEDDVPTAPGNLQFDASLRAQNPAWGIRALSDVAREAQRAGLHLAARHALPANNLLLVWQRTAPSH</sequence>
<name>A0A240UAT3_9BURK</name>
<gene>
    <name evidence="1" type="ORF">CBP36_06820</name>
</gene>
<evidence type="ECO:0000313" key="1">
    <source>
        <dbReference type="EMBL" id="ART58608.1"/>
    </source>
</evidence>
<dbReference type="AlphaFoldDB" id="A0A240UAT3"/>
<dbReference type="OrthoDB" id="9342562at2"/>
<keyword evidence="1" id="KW-0808">Transferase</keyword>
<dbReference type="RefSeq" id="WP_086926963.1">
    <property type="nucleotide sequence ID" value="NZ_CP021362.1"/>
</dbReference>
<dbReference type="InterPro" id="IPR029063">
    <property type="entry name" value="SAM-dependent_MTases_sf"/>
</dbReference>
<organism evidence="1 2">
    <name type="scientific">Acidovorax carolinensis</name>
    <dbReference type="NCBI Taxonomy" id="553814"/>
    <lineage>
        <taxon>Bacteria</taxon>
        <taxon>Pseudomonadati</taxon>
        <taxon>Pseudomonadota</taxon>
        <taxon>Betaproteobacteria</taxon>
        <taxon>Burkholderiales</taxon>
        <taxon>Comamonadaceae</taxon>
        <taxon>Acidovorax</taxon>
    </lineage>
</organism>
<reference evidence="1" key="1">
    <citation type="submission" date="2017-05" db="EMBL/GenBank/DDBJ databases">
        <title>Polyphasic characterization of four soil-derived phenanthrene-degrading Acidovorax strains and proposal of Acidovorax phenanthrenivorans sp. nov.</title>
        <authorList>
            <person name="Singleton D."/>
            <person name="Lee J."/>
            <person name="Dickey A.N."/>
            <person name="Stroud A."/>
            <person name="Scholl E.H."/>
            <person name="Wright F.A."/>
            <person name="Aitken M.D."/>
        </authorList>
    </citation>
    <scope>NUCLEOTIDE SEQUENCE</scope>
    <source>
        <strain evidence="1">P4</strain>
    </source>
</reference>
<accession>A0A240UAT3</accession>
<dbReference type="Gene3D" id="3.40.50.150">
    <property type="entry name" value="Vaccinia Virus protein VP39"/>
    <property type="match status" value="1"/>
</dbReference>
<dbReference type="EMBL" id="CP021366">
    <property type="protein sequence ID" value="ART58608.1"/>
    <property type="molecule type" value="Genomic_DNA"/>
</dbReference>
<dbReference type="GO" id="GO:0032259">
    <property type="term" value="P:methylation"/>
    <property type="evidence" value="ECO:0007669"/>
    <property type="project" value="UniProtKB-KW"/>
</dbReference>
<dbReference type="PANTHER" id="PTHR20974">
    <property type="entry name" value="UPF0585 PROTEIN CG18661"/>
    <property type="match status" value="1"/>
</dbReference>
<protein>
    <submittedName>
        <fullName evidence="1">SAM-dependent methyltransferase</fullName>
    </submittedName>
</protein>
<dbReference type="InterPro" id="IPR010342">
    <property type="entry name" value="DUF938"/>
</dbReference>
<evidence type="ECO:0000313" key="2">
    <source>
        <dbReference type="Proteomes" id="UP000194440"/>
    </source>
</evidence>
<dbReference type="SUPFAM" id="SSF53335">
    <property type="entry name" value="S-adenosyl-L-methionine-dependent methyltransferases"/>
    <property type="match status" value="1"/>
</dbReference>
<dbReference type="Proteomes" id="UP000194440">
    <property type="component" value="Chromosome"/>
</dbReference>
<proteinExistence type="predicted"/>
<keyword evidence="2" id="KW-1185">Reference proteome</keyword>
<dbReference type="Pfam" id="PF06080">
    <property type="entry name" value="DUF938"/>
    <property type="match status" value="1"/>
</dbReference>
<dbReference type="GO" id="GO:0008168">
    <property type="term" value="F:methyltransferase activity"/>
    <property type="evidence" value="ECO:0007669"/>
    <property type="project" value="UniProtKB-KW"/>
</dbReference>